<dbReference type="Pfam" id="PF22586">
    <property type="entry name" value="ANCHR-like_BBOX"/>
    <property type="match status" value="1"/>
</dbReference>
<dbReference type="InterPro" id="IPR000306">
    <property type="entry name" value="Znf_FYVE"/>
</dbReference>
<name>A0AAE1CUI8_9GAST</name>
<dbReference type="Gene3D" id="3.30.40.10">
    <property type="entry name" value="Zinc/RING finger domain, C3HC4 (zinc finger)"/>
    <property type="match status" value="1"/>
</dbReference>
<dbReference type="PROSITE" id="PS50178">
    <property type="entry name" value="ZF_FYVE"/>
    <property type="match status" value="1"/>
</dbReference>
<keyword evidence="3" id="KW-0862">Zinc</keyword>
<feature type="domain" description="FYVE-type" evidence="6">
    <location>
        <begin position="1"/>
        <end position="59"/>
    </location>
</feature>
<feature type="compositionally biased region" description="Acidic residues" evidence="5">
    <location>
        <begin position="350"/>
        <end position="361"/>
    </location>
</feature>
<evidence type="ECO:0000313" key="7">
    <source>
        <dbReference type="EMBL" id="KAK3736881.1"/>
    </source>
</evidence>
<dbReference type="GO" id="GO:0032154">
    <property type="term" value="C:cleavage furrow"/>
    <property type="evidence" value="ECO:0007669"/>
    <property type="project" value="TreeGrafter"/>
</dbReference>
<evidence type="ECO:0000256" key="2">
    <source>
        <dbReference type="ARBA" id="ARBA00022771"/>
    </source>
</evidence>
<dbReference type="Proteomes" id="UP001283361">
    <property type="component" value="Unassembled WGS sequence"/>
</dbReference>
<dbReference type="InterPro" id="IPR011011">
    <property type="entry name" value="Znf_FYVE_PHD"/>
</dbReference>
<feature type="compositionally biased region" description="Polar residues" evidence="5">
    <location>
        <begin position="325"/>
        <end position="347"/>
    </location>
</feature>
<dbReference type="SMART" id="SM00064">
    <property type="entry name" value="FYVE"/>
    <property type="match status" value="1"/>
</dbReference>
<dbReference type="GO" id="GO:0009838">
    <property type="term" value="P:abscission"/>
    <property type="evidence" value="ECO:0007669"/>
    <property type="project" value="TreeGrafter"/>
</dbReference>
<dbReference type="AlphaFoldDB" id="A0AAE1CUI8"/>
<feature type="region of interest" description="Disordered" evidence="5">
    <location>
        <begin position="321"/>
        <end position="361"/>
    </location>
</feature>
<reference evidence="7" key="1">
    <citation type="journal article" date="2023" name="G3 (Bethesda)">
        <title>A reference genome for the long-term kleptoplast-retaining sea slug Elysia crispata morphotype clarki.</title>
        <authorList>
            <person name="Eastman K.E."/>
            <person name="Pendleton A.L."/>
            <person name="Shaikh M.A."/>
            <person name="Suttiyut T."/>
            <person name="Ogas R."/>
            <person name="Tomko P."/>
            <person name="Gavelis G."/>
            <person name="Widhalm J.R."/>
            <person name="Wisecaver J.H."/>
        </authorList>
    </citation>
    <scope>NUCLEOTIDE SEQUENCE</scope>
    <source>
        <strain evidence="7">ECLA1</strain>
    </source>
</reference>
<dbReference type="GO" id="GO:0030496">
    <property type="term" value="C:midbody"/>
    <property type="evidence" value="ECO:0007669"/>
    <property type="project" value="TreeGrafter"/>
</dbReference>
<keyword evidence="1" id="KW-0479">Metal-binding</keyword>
<dbReference type="PANTHER" id="PTHR46603:SF1">
    <property type="entry name" value="ABSCISSION_NOCUT CHECKPOINT REGULATOR"/>
    <property type="match status" value="1"/>
</dbReference>
<dbReference type="GO" id="GO:0044878">
    <property type="term" value="P:mitotic cytokinesis checkpoint signaling"/>
    <property type="evidence" value="ECO:0007669"/>
    <property type="project" value="TreeGrafter"/>
</dbReference>
<evidence type="ECO:0000256" key="3">
    <source>
        <dbReference type="ARBA" id="ARBA00022833"/>
    </source>
</evidence>
<protein>
    <recommendedName>
        <fullName evidence="6">FYVE-type domain-containing protein</fullName>
    </recommendedName>
</protein>
<feature type="compositionally biased region" description="Polar residues" evidence="5">
    <location>
        <begin position="224"/>
        <end position="238"/>
    </location>
</feature>
<feature type="region of interest" description="Disordered" evidence="5">
    <location>
        <begin position="378"/>
        <end position="429"/>
    </location>
</feature>
<dbReference type="InterPro" id="IPR013083">
    <property type="entry name" value="Znf_RING/FYVE/PHD"/>
</dbReference>
<dbReference type="InterPro" id="IPR044553">
    <property type="entry name" value="Bbox1_ANCHR"/>
</dbReference>
<sequence length="485" mass="54447">MPGQCYGCGAEFGMFKKEHGCKNCGFAFCSKCLNEKSVPVPKKNNTKHRVCHKCFRILKGELPANAGQQSYDLPEAYLKRMAALKEKESASPGNYSGGAAIQKGSSGGATQKIPSHLSRLNKEDRDIAMRLEKLKEDRKVTVSDTDLNARLAQLKGQTYNPEKKPVAYQPPDRRTQIEQVDDLLEQLCEEVEIDSLRPDPVKDVEARLAHLKYGANGEKPAVDLNNTNQQDKSRNTSMADAGNNDLGKMDKMGAFAKPYSKNIHTNTHRAADNKDEVSLEDMQQLIVQTANELEADAQRQVAGLYQDQQLMEKLREIQAQRQQEENWNGTAETSNSSGLATQLANTLSQEQDDSDEENEDVEANKVLQRFLEEAKLDEKAKQDGVEVKESNSLRKGKKKRQGDHNFEGLKSSKLKPPTAEDFASDSDYDDSDELPYCCICTEDASMRCRDCDFDLYCARCFRESHQEMEITDHRTTSYQAPKGYS</sequence>
<feature type="compositionally biased region" description="Basic and acidic residues" evidence="5">
    <location>
        <begin position="378"/>
        <end position="392"/>
    </location>
</feature>
<evidence type="ECO:0000256" key="1">
    <source>
        <dbReference type="ARBA" id="ARBA00022723"/>
    </source>
</evidence>
<dbReference type="SUPFAM" id="SSF57845">
    <property type="entry name" value="B-box zinc-binding domain"/>
    <property type="match status" value="1"/>
</dbReference>
<organism evidence="7 8">
    <name type="scientific">Elysia crispata</name>
    <name type="common">lettuce slug</name>
    <dbReference type="NCBI Taxonomy" id="231223"/>
    <lineage>
        <taxon>Eukaryota</taxon>
        <taxon>Metazoa</taxon>
        <taxon>Spiralia</taxon>
        <taxon>Lophotrochozoa</taxon>
        <taxon>Mollusca</taxon>
        <taxon>Gastropoda</taxon>
        <taxon>Heterobranchia</taxon>
        <taxon>Euthyneura</taxon>
        <taxon>Panpulmonata</taxon>
        <taxon>Sacoglossa</taxon>
        <taxon>Placobranchoidea</taxon>
        <taxon>Plakobranchidae</taxon>
        <taxon>Elysia</taxon>
    </lineage>
</organism>
<dbReference type="GO" id="GO:0008270">
    <property type="term" value="F:zinc ion binding"/>
    <property type="evidence" value="ECO:0007669"/>
    <property type="project" value="UniProtKB-KW"/>
</dbReference>
<dbReference type="Pfam" id="PF01363">
    <property type="entry name" value="FYVE"/>
    <property type="match status" value="1"/>
</dbReference>
<dbReference type="SUPFAM" id="SSF57903">
    <property type="entry name" value="FYVE/PHD zinc finger"/>
    <property type="match status" value="1"/>
</dbReference>
<accession>A0AAE1CUI8</accession>
<dbReference type="CDD" id="cd19817">
    <property type="entry name" value="Bbox1_ANCHR-like"/>
    <property type="match status" value="1"/>
</dbReference>
<evidence type="ECO:0000256" key="5">
    <source>
        <dbReference type="SAM" id="MobiDB-lite"/>
    </source>
</evidence>
<feature type="region of interest" description="Disordered" evidence="5">
    <location>
        <begin position="217"/>
        <end position="243"/>
    </location>
</feature>
<keyword evidence="2 4" id="KW-0863">Zinc-finger</keyword>
<dbReference type="InterPro" id="IPR017455">
    <property type="entry name" value="Znf_FYVE-rel"/>
</dbReference>
<proteinExistence type="predicted"/>
<dbReference type="GO" id="GO:0032266">
    <property type="term" value="F:phosphatidylinositol-3-phosphate binding"/>
    <property type="evidence" value="ECO:0007669"/>
    <property type="project" value="TreeGrafter"/>
</dbReference>
<comment type="caution">
    <text evidence="7">The sequence shown here is derived from an EMBL/GenBank/DDBJ whole genome shotgun (WGS) entry which is preliminary data.</text>
</comment>
<gene>
    <name evidence="7" type="ORF">RRG08_000627</name>
</gene>
<evidence type="ECO:0000259" key="6">
    <source>
        <dbReference type="PROSITE" id="PS50178"/>
    </source>
</evidence>
<dbReference type="CDD" id="cd15749">
    <property type="entry name" value="FYVE_ZFY19"/>
    <property type="match status" value="1"/>
</dbReference>
<feature type="region of interest" description="Disordered" evidence="5">
    <location>
        <begin position="89"/>
        <end position="113"/>
    </location>
</feature>
<dbReference type="GO" id="GO:0005813">
    <property type="term" value="C:centrosome"/>
    <property type="evidence" value="ECO:0007669"/>
    <property type="project" value="TreeGrafter"/>
</dbReference>
<dbReference type="EMBL" id="JAWDGP010006684">
    <property type="protein sequence ID" value="KAK3736881.1"/>
    <property type="molecule type" value="Genomic_DNA"/>
</dbReference>
<evidence type="ECO:0000313" key="8">
    <source>
        <dbReference type="Proteomes" id="UP001283361"/>
    </source>
</evidence>
<evidence type="ECO:0000256" key="4">
    <source>
        <dbReference type="PROSITE-ProRule" id="PRU00091"/>
    </source>
</evidence>
<keyword evidence="8" id="KW-1185">Reference proteome</keyword>
<dbReference type="PANTHER" id="PTHR46603">
    <property type="entry name" value="ABSCISSION/NOCUT CHECKPOINT REGULATOR"/>
    <property type="match status" value="1"/>
</dbReference>